<evidence type="ECO:0000313" key="2">
    <source>
        <dbReference type="Proteomes" id="UP001221816"/>
    </source>
</evidence>
<organism evidence="1 2">
    <name type="scientific">Klebsiella pasteurii</name>
    <dbReference type="NCBI Taxonomy" id="2587529"/>
    <lineage>
        <taxon>Bacteria</taxon>
        <taxon>Pseudomonadati</taxon>
        <taxon>Pseudomonadota</taxon>
        <taxon>Gammaproteobacteria</taxon>
        <taxon>Enterobacterales</taxon>
        <taxon>Enterobacteriaceae</taxon>
        <taxon>Klebsiella/Raoultella group</taxon>
        <taxon>Klebsiella</taxon>
    </lineage>
</organism>
<reference evidence="1 2" key="1">
    <citation type="submission" date="2023-01" db="EMBL/GenBank/DDBJ databases">
        <authorList>
            <person name="Dale J."/>
        </authorList>
    </citation>
    <scope>NUCLEOTIDE SEQUENCE [LARGE SCALE GENOMIC DNA]</scope>
    <source>
        <strain evidence="1 2">2022EL-01098</strain>
    </source>
</reference>
<protein>
    <submittedName>
        <fullName evidence="1">Uncharacterized protein</fullName>
    </submittedName>
</protein>
<proteinExistence type="predicted"/>
<sequence length="222" mass="26486">METSGLKPQDYREQVDCFIRLFSEQVKVEDESLKARLVLMLRNSLMGESIYYEMMEIHNSGVMDKMEIVRLHGCMNSLWRRHLINFKMLTPVYFDAIGSGTHVFEEKEEREPSFAVIKINSAGEARVTKQWVRHLEARASFRMEWRNERRNARQWGWLYYRLDSSSSNNDDAIRLLDGMAFHRNEFHDHIFCRPEWIFFDEEVEEAKIEVTLRKGIKRGQGR</sequence>
<dbReference type="EMBL" id="JAQNDI010000005">
    <property type="protein sequence ID" value="MDC0693113.1"/>
    <property type="molecule type" value="Genomic_DNA"/>
</dbReference>
<evidence type="ECO:0000313" key="1">
    <source>
        <dbReference type="EMBL" id="MDC0693113.1"/>
    </source>
</evidence>
<dbReference type="RefSeq" id="WP_272027297.1">
    <property type="nucleotide sequence ID" value="NZ_JAQNDH010000004.1"/>
</dbReference>
<dbReference type="Proteomes" id="UP001221816">
    <property type="component" value="Unassembled WGS sequence"/>
</dbReference>
<name>A0ABT5CPY8_9ENTR</name>
<accession>A0ABT5CPY8</accession>
<keyword evidence="2" id="KW-1185">Reference proteome</keyword>
<comment type="caution">
    <text evidence="1">The sequence shown here is derived from an EMBL/GenBank/DDBJ whole genome shotgun (WGS) entry which is preliminary data.</text>
</comment>
<gene>
    <name evidence="1" type="ORF">PIK62_10805</name>
</gene>